<dbReference type="AlphaFoldDB" id="A0A6G1BL34"/>
<feature type="domain" description="DUF6598" evidence="1">
    <location>
        <begin position="1"/>
        <end position="108"/>
    </location>
</feature>
<dbReference type="Proteomes" id="UP000479710">
    <property type="component" value="Unassembled WGS sequence"/>
</dbReference>
<gene>
    <name evidence="2" type="ORF">E2562_016098</name>
</gene>
<comment type="caution">
    <text evidence="2">The sequence shown here is derived from an EMBL/GenBank/DDBJ whole genome shotgun (WGS) entry which is preliminary data.</text>
</comment>
<dbReference type="PANTHER" id="PTHR33065:SF19">
    <property type="entry name" value="OS11G0130700 PROTEIN"/>
    <property type="match status" value="1"/>
</dbReference>
<evidence type="ECO:0000259" key="1">
    <source>
        <dbReference type="Pfam" id="PF20241"/>
    </source>
</evidence>
<evidence type="ECO:0000313" key="3">
    <source>
        <dbReference type="Proteomes" id="UP000479710"/>
    </source>
</evidence>
<accession>A0A6G1BL34</accession>
<sequence length="156" mass="17491">MMKIFSLKLAEISNFATRSAGAIQLYGSRAVWDLLDPLRNYIFNRTRDDPFTIHDISNPSIQMTGPKRGITMDARVMIEYDMRIKRGENKQDDLVLVDGAATFSEITNFIQGELRHGGGHKASTLLPCNRGHGATSDICAAQGWLWKPKLDYNLSC</sequence>
<dbReference type="EMBL" id="SPHZ02000012">
    <property type="protein sequence ID" value="KAF0888640.1"/>
    <property type="molecule type" value="Genomic_DNA"/>
</dbReference>
<dbReference type="InterPro" id="IPR046533">
    <property type="entry name" value="DUF6598"/>
</dbReference>
<organism evidence="2 3">
    <name type="scientific">Oryza meyeriana var. granulata</name>
    <dbReference type="NCBI Taxonomy" id="110450"/>
    <lineage>
        <taxon>Eukaryota</taxon>
        <taxon>Viridiplantae</taxon>
        <taxon>Streptophyta</taxon>
        <taxon>Embryophyta</taxon>
        <taxon>Tracheophyta</taxon>
        <taxon>Spermatophyta</taxon>
        <taxon>Magnoliopsida</taxon>
        <taxon>Liliopsida</taxon>
        <taxon>Poales</taxon>
        <taxon>Poaceae</taxon>
        <taxon>BOP clade</taxon>
        <taxon>Oryzoideae</taxon>
        <taxon>Oryzeae</taxon>
        <taxon>Oryzinae</taxon>
        <taxon>Oryza</taxon>
        <taxon>Oryza meyeriana</taxon>
    </lineage>
</organism>
<evidence type="ECO:0000313" key="2">
    <source>
        <dbReference type="EMBL" id="KAF0888640.1"/>
    </source>
</evidence>
<reference evidence="2 3" key="1">
    <citation type="submission" date="2019-11" db="EMBL/GenBank/DDBJ databases">
        <title>Whole genome sequence of Oryza granulata.</title>
        <authorList>
            <person name="Li W."/>
        </authorList>
    </citation>
    <scope>NUCLEOTIDE SEQUENCE [LARGE SCALE GENOMIC DNA]</scope>
    <source>
        <strain evidence="3">cv. Menghai</strain>
        <tissue evidence="2">Leaf</tissue>
    </source>
</reference>
<keyword evidence="3" id="KW-1185">Reference proteome</keyword>
<protein>
    <recommendedName>
        <fullName evidence="1">DUF6598 domain-containing protein</fullName>
    </recommendedName>
</protein>
<dbReference type="OrthoDB" id="632493at2759"/>
<dbReference type="Pfam" id="PF20241">
    <property type="entry name" value="DUF6598"/>
    <property type="match status" value="1"/>
</dbReference>
<proteinExistence type="predicted"/>
<name>A0A6G1BL34_9ORYZ</name>
<dbReference type="PANTHER" id="PTHR33065">
    <property type="entry name" value="OS07G0486400 PROTEIN"/>
    <property type="match status" value="1"/>
</dbReference>